<feature type="chain" id="PRO_5027787408" evidence="1">
    <location>
        <begin position="32"/>
        <end position="178"/>
    </location>
</feature>
<accession>A0A6V7NM15</accession>
<keyword evidence="1" id="KW-0732">Signal</keyword>
<feature type="signal peptide" evidence="1">
    <location>
        <begin position="1"/>
        <end position="31"/>
    </location>
</feature>
<evidence type="ECO:0000256" key="1">
    <source>
        <dbReference type="SAM" id="SignalP"/>
    </source>
</evidence>
<gene>
    <name evidence="2" type="ORF">CB5_LOCUS2861</name>
</gene>
<sequence length="178" mass="18811">MRSSAAAALAVAMVAAAAVVAVVVGTRTASALPCDSRLSLSSAGSAQLAVFRPKVDEISLLTVNTTSNFDPANAGGYMVAFAGRKYAARSLPCLSLTAHTQSRVPKGHASKPVLETDGCSSCSGQSSFHRLTACVLRHRQARRRPQLMVRGVEPPPVLLYGLYSNLRDSLTGQFNKFF</sequence>
<evidence type="ECO:0000313" key="2">
    <source>
        <dbReference type="EMBL" id="CAD1819650.1"/>
    </source>
</evidence>
<proteinExistence type="predicted"/>
<reference evidence="2" key="1">
    <citation type="submission" date="2020-07" db="EMBL/GenBank/DDBJ databases">
        <authorList>
            <person name="Lin J."/>
        </authorList>
    </citation>
    <scope>NUCLEOTIDE SEQUENCE</scope>
</reference>
<protein>
    <submittedName>
        <fullName evidence="2">Uncharacterized protein</fullName>
    </submittedName>
</protein>
<dbReference type="AlphaFoldDB" id="A0A6V7NM15"/>
<dbReference type="EMBL" id="LR862139">
    <property type="protein sequence ID" value="CAD1819650.1"/>
    <property type="molecule type" value="Genomic_DNA"/>
</dbReference>
<organism evidence="2">
    <name type="scientific">Ananas comosus var. bracteatus</name>
    <name type="common">red pineapple</name>
    <dbReference type="NCBI Taxonomy" id="296719"/>
    <lineage>
        <taxon>Eukaryota</taxon>
        <taxon>Viridiplantae</taxon>
        <taxon>Streptophyta</taxon>
        <taxon>Embryophyta</taxon>
        <taxon>Tracheophyta</taxon>
        <taxon>Spermatophyta</taxon>
        <taxon>Magnoliopsida</taxon>
        <taxon>Liliopsida</taxon>
        <taxon>Poales</taxon>
        <taxon>Bromeliaceae</taxon>
        <taxon>Bromelioideae</taxon>
        <taxon>Ananas</taxon>
    </lineage>
</organism>
<name>A0A6V7NM15_ANACO</name>